<proteinExistence type="predicted"/>
<gene>
    <name evidence="1" type="ORF">NCTC10684_03242</name>
</gene>
<name>A0A380WLS5_AMIAI</name>
<organism evidence="1 2">
    <name type="scientific">Aminobacter aminovorans</name>
    <name type="common">Chelatobacter heintzii</name>
    <dbReference type="NCBI Taxonomy" id="83263"/>
    <lineage>
        <taxon>Bacteria</taxon>
        <taxon>Pseudomonadati</taxon>
        <taxon>Pseudomonadota</taxon>
        <taxon>Alphaproteobacteria</taxon>
        <taxon>Hyphomicrobiales</taxon>
        <taxon>Phyllobacteriaceae</taxon>
        <taxon>Aminobacter</taxon>
    </lineage>
</organism>
<sequence length="360" mass="37013">MSQSDFGTINPTAKSGSALATDLMAFRDALHSSHKGPTAPSYVVTGLVWLDDALDPLWLYKIYDGTSWITMFAVDSSTDRAWPINPGEKERFPLAGGTANALTLTPAVAMTAYADMDVLTFEAASSNSAAVTMNVSNIGAKAIRKMAAGADVALVAGDILDGVRYTANYDTAANAGAGAWVLVNEPSATLTSPGVVELATDAEAIAKADAVRALTPSNLAALGASTTLAGLVELATAAEVATGTDTARAPSVSTMGSHQGMAKAWVNFNGDGTVAIRDSFNVTSITDNGVGDYTINFTTAFANANYVMVGSGRDDAGAGAYNLGLLQQITLTTTTANIRTRAVNNTALDCDTFHVAGFGD</sequence>
<dbReference type="RefSeq" id="WP_131922278.1">
    <property type="nucleotide sequence ID" value="NZ_BAAAVY010000002.1"/>
</dbReference>
<evidence type="ECO:0000313" key="1">
    <source>
        <dbReference type="EMBL" id="SUU89999.1"/>
    </source>
</evidence>
<dbReference type="EMBL" id="UFSM01000001">
    <property type="protein sequence ID" value="SUU89999.1"/>
    <property type="molecule type" value="Genomic_DNA"/>
</dbReference>
<dbReference type="Proteomes" id="UP000254701">
    <property type="component" value="Unassembled WGS sequence"/>
</dbReference>
<dbReference type="OrthoDB" id="8101534at2"/>
<evidence type="ECO:0008006" key="3">
    <source>
        <dbReference type="Google" id="ProtNLM"/>
    </source>
</evidence>
<evidence type="ECO:0000313" key="2">
    <source>
        <dbReference type="Proteomes" id="UP000254701"/>
    </source>
</evidence>
<accession>A0A380WLS5</accession>
<protein>
    <recommendedName>
        <fullName evidence="3">Tail fiber protein</fullName>
    </recommendedName>
</protein>
<reference evidence="1 2" key="1">
    <citation type="submission" date="2018-06" db="EMBL/GenBank/DDBJ databases">
        <authorList>
            <consortium name="Pathogen Informatics"/>
            <person name="Doyle S."/>
        </authorList>
    </citation>
    <scope>NUCLEOTIDE SEQUENCE [LARGE SCALE GENOMIC DNA]</scope>
    <source>
        <strain evidence="1 2">NCTC10684</strain>
    </source>
</reference>
<dbReference type="AlphaFoldDB" id="A0A380WLS5"/>